<dbReference type="InterPro" id="IPR009011">
    <property type="entry name" value="Man6P_isomerase_rcpt-bd_dom_sf"/>
</dbReference>
<feature type="chain" id="PRO_5012528803" description="Glucosidase 2 subunit beta" evidence="6">
    <location>
        <begin position="19"/>
        <end position="564"/>
    </location>
</feature>
<keyword evidence="2 6" id="KW-0732">Signal</keyword>
<dbReference type="Gene3D" id="2.70.130.10">
    <property type="entry name" value="Mannose-6-phosphate receptor binding domain"/>
    <property type="match status" value="1"/>
</dbReference>
<dbReference type="EMBL" id="NAJO01000013">
    <property type="protein sequence ID" value="OQO07933.1"/>
    <property type="molecule type" value="Genomic_DNA"/>
</dbReference>
<evidence type="ECO:0000256" key="3">
    <source>
        <dbReference type="ARBA" id="ARBA00022824"/>
    </source>
</evidence>
<feature type="domain" description="MRH" evidence="7">
    <location>
        <begin position="438"/>
        <end position="552"/>
    </location>
</feature>
<evidence type="ECO:0000256" key="6">
    <source>
        <dbReference type="SAM" id="SignalP"/>
    </source>
</evidence>
<dbReference type="InterPro" id="IPR028146">
    <property type="entry name" value="PRKCSH_N"/>
</dbReference>
<dbReference type="Proteomes" id="UP000192596">
    <property type="component" value="Unassembled WGS sequence"/>
</dbReference>
<feature type="signal peptide" evidence="6">
    <location>
        <begin position="1"/>
        <end position="18"/>
    </location>
</feature>
<evidence type="ECO:0000259" key="7">
    <source>
        <dbReference type="PROSITE" id="PS51914"/>
    </source>
</evidence>
<comment type="caution">
    <text evidence="8">The sequence shown here is derived from an EMBL/GenBank/DDBJ whole genome shotgun (WGS) entry which is preliminary data.</text>
</comment>
<dbReference type="InterPro" id="IPR039794">
    <property type="entry name" value="Gtb1-like"/>
</dbReference>
<keyword evidence="4" id="KW-1015">Disulfide bond</keyword>
<evidence type="ECO:0000256" key="4">
    <source>
        <dbReference type="ARBA" id="ARBA00023157"/>
    </source>
</evidence>
<dbReference type="AlphaFoldDB" id="A0A1V8T950"/>
<evidence type="ECO:0000256" key="2">
    <source>
        <dbReference type="ARBA" id="ARBA00022729"/>
    </source>
</evidence>
<dbReference type="PROSITE" id="PS51914">
    <property type="entry name" value="MRH"/>
    <property type="match status" value="1"/>
</dbReference>
<reference evidence="9" key="1">
    <citation type="submission" date="2017-03" db="EMBL/GenBank/DDBJ databases">
        <title>Genomes of endolithic fungi from Antarctica.</title>
        <authorList>
            <person name="Coleine C."/>
            <person name="Masonjones S."/>
            <person name="Stajich J.E."/>
        </authorList>
    </citation>
    <scope>NUCLEOTIDE SEQUENCE [LARGE SCALE GENOMIC DNA]</scope>
    <source>
        <strain evidence="9">CCFEE 5527</strain>
    </source>
</reference>
<protein>
    <recommendedName>
        <fullName evidence="1">Glucosidase 2 subunit beta</fullName>
    </recommendedName>
</protein>
<dbReference type="InterPro" id="IPR036607">
    <property type="entry name" value="PRKCSH"/>
</dbReference>
<keyword evidence="9" id="KW-1185">Reference proteome</keyword>
<dbReference type="PANTHER" id="PTHR12630">
    <property type="entry name" value="N-LINKED OLIGOSACCHARIDE PROCESSING"/>
    <property type="match status" value="1"/>
</dbReference>
<feature type="coiled-coil region" evidence="5">
    <location>
        <begin position="168"/>
        <end position="220"/>
    </location>
</feature>
<gene>
    <name evidence="8" type="ORF">B0A48_06725</name>
</gene>
<dbReference type="InterPro" id="IPR044865">
    <property type="entry name" value="MRH_dom"/>
</dbReference>
<name>A0A1V8T950_9PEZI</name>
<dbReference type="SUPFAM" id="SSF50911">
    <property type="entry name" value="Mannose 6-phosphate receptor domain"/>
    <property type="match status" value="1"/>
</dbReference>
<evidence type="ECO:0000256" key="5">
    <source>
        <dbReference type="SAM" id="Coils"/>
    </source>
</evidence>
<dbReference type="OrthoDB" id="28322at2759"/>
<evidence type="ECO:0000313" key="9">
    <source>
        <dbReference type="Proteomes" id="UP000192596"/>
    </source>
</evidence>
<proteinExistence type="predicted"/>
<dbReference type="Pfam" id="PF12999">
    <property type="entry name" value="PRKCSH-like"/>
    <property type="match status" value="2"/>
</dbReference>
<sequence length="564" mass="62465">MKGLVALLYLEYAAIAYAATDSSRPRGVSPDFAKFYRDSKSFTCISNPSIHLSSSQVNDDYCDCPDGSDEPGTAACSHLSPLSPHTPADTVRNTVNASLALPGFYCKNKGHIPSYVPITNVNDGICDYDTCCDGSEEYGHVGGVNCEDRCKEIGKEWRKKDEARQKSLGNASRKRKELVAEAARLRLQVQDRLQSLGAEIEGQELKLKQTEQELAEVERKEKGRVVKGSVSPKAGKLGLMVGLAKQRTNELRESLIRVRNERDANKGRLQDLEKLLTTFKEEYNPNFNDEGVKRAVRAWEDYAAKDKAESNDALDRDLDEISKEDVENGLNWDEYESEEETELDVLYAFETYLPPTIRAYIDTKLRDLRTLMISNGILADTTSSPAGTSTETKAVLDARSRAEAARNDLTNSRKDLASHTEDLAKDFGPEDIFRALKGQCVSTDAGEYTYEVCFLGQTTQKPKKGGGHTNMGNYNRLERIMVDDEVPADGKGLGSGERIAMKHEGGQGCWNGPSRSTTVVLGCSEENEVWKIMEEEKCVYRMEVGTPAVCEVLGQTPQGGREEL</sequence>
<dbReference type="InParanoid" id="A0A1V8T950"/>
<accession>A0A1V8T950</accession>
<keyword evidence="5" id="KW-0175">Coiled coil</keyword>
<dbReference type="STRING" id="1507870.A0A1V8T950"/>
<dbReference type="GO" id="GO:0006491">
    <property type="term" value="P:N-glycan processing"/>
    <property type="evidence" value="ECO:0007669"/>
    <property type="project" value="TreeGrafter"/>
</dbReference>
<dbReference type="PANTHER" id="PTHR12630:SF1">
    <property type="entry name" value="GLUCOSIDASE 2 SUBUNIT BETA"/>
    <property type="match status" value="1"/>
</dbReference>
<dbReference type="Pfam" id="PF13015">
    <property type="entry name" value="PRKCSH_1"/>
    <property type="match status" value="1"/>
</dbReference>
<dbReference type="GO" id="GO:0017177">
    <property type="term" value="C:glucosidase II complex"/>
    <property type="evidence" value="ECO:0007669"/>
    <property type="project" value="TreeGrafter"/>
</dbReference>
<evidence type="ECO:0000313" key="8">
    <source>
        <dbReference type="EMBL" id="OQO07933.1"/>
    </source>
</evidence>
<keyword evidence="3" id="KW-0256">Endoplasmic reticulum</keyword>
<evidence type="ECO:0000256" key="1">
    <source>
        <dbReference type="ARBA" id="ARBA00022387"/>
    </source>
</evidence>
<dbReference type="FunCoup" id="A0A1V8T950">
    <property type="interactions" value="988"/>
</dbReference>
<organism evidence="8 9">
    <name type="scientific">Cryoendolithus antarcticus</name>
    <dbReference type="NCBI Taxonomy" id="1507870"/>
    <lineage>
        <taxon>Eukaryota</taxon>
        <taxon>Fungi</taxon>
        <taxon>Dikarya</taxon>
        <taxon>Ascomycota</taxon>
        <taxon>Pezizomycotina</taxon>
        <taxon>Dothideomycetes</taxon>
        <taxon>Dothideomycetidae</taxon>
        <taxon>Cladosporiales</taxon>
        <taxon>Cladosporiaceae</taxon>
        <taxon>Cryoendolithus</taxon>
    </lineage>
</organism>